<reference evidence="10" key="1">
    <citation type="submission" date="2016-07" db="EMBL/GenBank/DDBJ databases">
        <title>De novo transcriptome assembly of four accessions of the metal hyperaccumulator plant Noccaea caerulescens.</title>
        <authorList>
            <person name="Blande D."/>
            <person name="Halimaa P."/>
            <person name="Tervahauta A.I."/>
            <person name="Aarts M.G."/>
            <person name="Karenlampi S.O."/>
        </authorList>
    </citation>
    <scope>NUCLEOTIDE SEQUENCE</scope>
</reference>
<feature type="active site" description="Charge relay system" evidence="7">
    <location>
        <position position="190"/>
    </location>
</feature>
<dbReference type="Pfam" id="PF01174">
    <property type="entry name" value="SNO"/>
    <property type="match status" value="1"/>
</dbReference>
<evidence type="ECO:0000256" key="5">
    <source>
        <dbReference type="ARBA" id="ARBA00023239"/>
    </source>
</evidence>
<gene>
    <name evidence="9" type="ORF">GA_TR20111_c1_g1_i1_g.67217</name>
    <name evidence="10" type="ORF">MP_TR12217_c1_g1_i1_g.35894</name>
</gene>
<dbReference type="GO" id="GO:0005829">
    <property type="term" value="C:cytosol"/>
    <property type="evidence" value="ECO:0007669"/>
    <property type="project" value="TreeGrafter"/>
</dbReference>
<proteinExistence type="inferred from homology"/>
<keyword evidence="4" id="KW-0315">Glutamine amidotransferase</keyword>
<feature type="binding site" evidence="8">
    <location>
        <begin position="142"/>
        <end position="143"/>
    </location>
    <ligand>
        <name>L-glutamine</name>
        <dbReference type="ChEBI" id="CHEBI:58359"/>
    </ligand>
</feature>
<dbReference type="PIRSF" id="PIRSF005639">
    <property type="entry name" value="Glut_amidoT_SNO"/>
    <property type="match status" value="1"/>
</dbReference>
<name>A0A1J3K154_NOCCA</name>
<dbReference type="GO" id="GO:1903600">
    <property type="term" value="C:glutaminase complex"/>
    <property type="evidence" value="ECO:0007669"/>
    <property type="project" value="TreeGrafter"/>
</dbReference>
<evidence type="ECO:0000256" key="7">
    <source>
        <dbReference type="PIRSR" id="PIRSR005639-1"/>
    </source>
</evidence>
<keyword evidence="5" id="KW-0456">Lyase</keyword>
<dbReference type="SUPFAM" id="SSF52317">
    <property type="entry name" value="Class I glutamine amidotransferase-like"/>
    <property type="match status" value="1"/>
</dbReference>
<dbReference type="GO" id="GO:0008614">
    <property type="term" value="P:pyridoxine metabolic process"/>
    <property type="evidence" value="ECO:0007669"/>
    <property type="project" value="TreeGrafter"/>
</dbReference>
<accession>A0A1J3K154</accession>
<dbReference type="PROSITE" id="PS51273">
    <property type="entry name" value="GATASE_TYPE_1"/>
    <property type="match status" value="1"/>
</dbReference>
<keyword evidence="3" id="KW-0378">Hydrolase</keyword>
<dbReference type="InterPro" id="IPR002161">
    <property type="entry name" value="PdxT/SNO"/>
</dbReference>
<evidence type="ECO:0000256" key="1">
    <source>
        <dbReference type="ARBA" id="ARBA00008345"/>
    </source>
</evidence>
<dbReference type="HAMAP" id="MF_01615">
    <property type="entry name" value="PdxT"/>
    <property type="match status" value="1"/>
</dbReference>
<dbReference type="AlphaFoldDB" id="A0A1J3K154"/>
<evidence type="ECO:0000256" key="8">
    <source>
        <dbReference type="PIRSR" id="PIRSR005639-2"/>
    </source>
</evidence>
<sequence>MTVGVLALQGSFNEHIASLRRLGVLGIEIRKAEQLLTVSSLIIPGGESTTMAKLAEYHNLFPALREFVKTGKPVWGTCAGLIFLADRAVGQKEGGQELVGGLDCTVHRNFFGSQIQSFEADIAVPILTSKEGGPETFRGVFIRAPAVLDVGPGVEVLAHYPIPSNKEDAPPETEVIVAVKQRNLLATAFHPELTADTRWHSYFMKMTKEMEQGASSSSSSTVVSVGETSVGTEQAKPDLPIYFNN</sequence>
<dbReference type="EC" id="3.5.1.2" evidence="2"/>
<evidence type="ECO:0000256" key="4">
    <source>
        <dbReference type="ARBA" id="ARBA00022962"/>
    </source>
</evidence>
<comment type="similarity">
    <text evidence="1">Belongs to the glutaminase PdxT/SNO family.</text>
</comment>
<evidence type="ECO:0000256" key="6">
    <source>
        <dbReference type="ARBA" id="ARBA00049534"/>
    </source>
</evidence>
<protein>
    <recommendedName>
        <fullName evidence="2">glutaminase</fullName>
        <ecNumber evidence="2">3.5.1.2</ecNumber>
    </recommendedName>
</protein>
<feature type="active site" description="Charge relay system" evidence="7">
    <location>
        <position position="192"/>
    </location>
</feature>
<dbReference type="EMBL" id="GEVM01007946">
    <property type="protein sequence ID" value="JAU97992.1"/>
    <property type="molecule type" value="Transcribed_RNA"/>
</dbReference>
<dbReference type="CDD" id="cd01749">
    <property type="entry name" value="GATase1_PB"/>
    <property type="match status" value="1"/>
</dbReference>
<dbReference type="EMBL" id="GEVI01020451">
    <property type="protein sequence ID" value="JAU11869.1"/>
    <property type="molecule type" value="Transcribed_RNA"/>
</dbReference>
<feature type="active site" description="Nucleophile" evidence="7">
    <location>
        <position position="78"/>
    </location>
</feature>
<dbReference type="PROSITE" id="PS51130">
    <property type="entry name" value="PDXT_SNO_2"/>
    <property type="match status" value="1"/>
</dbReference>
<dbReference type="GO" id="GO:0004359">
    <property type="term" value="F:glutaminase activity"/>
    <property type="evidence" value="ECO:0007669"/>
    <property type="project" value="UniProtKB-EC"/>
</dbReference>
<evidence type="ECO:0000256" key="3">
    <source>
        <dbReference type="ARBA" id="ARBA00022801"/>
    </source>
</evidence>
<feature type="binding site" evidence="8">
    <location>
        <position position="108"/>
    </location>
    <ligand>
        <name>L-glutamine</name>
        <dbReference type="ChEBI" id="CHEBI:58359"/>
    </ligand>
</feature>
<feature type="binding site" evidence="8">
    <location>
        <begin position="46"/>
        <end position="48"/>
    </location>
    <ligand>
        <name>L-glutamine</name>
        <dbReference type="ChEBI" id="CHEBI:58359"/>
    </ligand>
</feature>
<dbReference type="GO" id="GO:0042823">
    <property type="term" value="P:pyridoxal phosphate biosynthetic process"/>
    <property type="evidence" value="ECO:0007669"/>
    <property type="project" value="InterPro"/>
</dbReference>
<dbReference type="FunFam" id="3.40.50.880:FF:000038">
    <property type="entry name" value="Predicted protein"/>
    <property type="match status" value="1"/>
</dbReference>
<organism evidence="10">
    <name type="scientific">Noccaea caerulescens</name>
    <name type="common">Alpine penny-cress</name>
    <name type="synonym">Thlaspi caerulescens</name>
    <dbReference type="NCBI Taxonomy" id="107243"/>
    <lineage>
        <taxon>Eukaryota</taxon>
        <taxon>Viridiplantae</taxon>
        <taxon>Streptophyta</taxon>
        <taxon>Embryophyta</taxon>
        <taxon>Tracheophyta</taxon>
        <taxon>Spermatophyta</taxon>
        <taxon>Magnoliopsida</taxon>
        <taxon>eudicotyledons</taxon>
        <taxon>Gunneridae</taxon>
        <taxon>Pentapetalae</taxon>
        <taxon>rosids</taxon>
        <taxon>malvids</taxon>
        <taxon>Brassicales</taxon>
        <taxon>Brassicaceae</taxon>
        <taxon>Coluteocarpeae</taxon>
        <taxon>Noccaea</taxon>
    </lineage>
</organism>
<dbReference type="Gene3D" id="3.40.50.880">
    <property type="match status" value="1"/>
</dbReference>
<dbReference type="PANTHER" id="PTHR31559:SF0">
    <property type="entry name" value="PYRIDOXAL 5'-PHOSPHATE SYNTHASE SUBUNIT SNO1-RELATED"/>
    <property type="match status" value="1"/>
</dbReference>
<comment type="catalytic activity">
    <reaction evidence="6">
        <text>L-glutamine + H2O = L-glutamate + NH4(+)</text>
        <dbReference type="Rhea" id="RHEA:15889"/>
        <dbReference type="ChEBI" id="CHEBI:15377"/>
        <dbReference type="ChEBI" id="CHEBI:28938"/>
        <dbReference type="ChEBI" id="CHEBI:29985"/>
        <dbReference type="ChEBI" id="CHEBI:58359"/>
        <dbReference type="EC" id="3.5.1.2"/>
    </reaction>
</comment>
<dbReference type="NCBIfam" id="TIGR03800">
    <property type="entry name" value="PLP_synth_Pdx2"/>
    <property type="match status" value="1"/>
</dbReference>
<evidence type="ECO:0000313" key="10">
    <source>
        <dbReference type="EMBL" id="JAU97992.1"/>
    </source>
</evidence>
<dbReference type="GO" id="GO:0016829">
    <property type="term" value="F:lyase activity"/>
    <property type="evidence" value="ECO:0007669"/>
    <property type="project" value="UniProtKB-KW"/>
</dbReference>
<dbReference type="InterPro" id="IPR021196">
    <property type="entry name" value="PdxT/SNO_CS"/>
</dbReference>
<evidence type="ECO:0000313" key="9">
    <source>
        <dbReference type="EMBL" id="JAU11869.1"/>
    </source>
</evidence>
<dbReference type="InterPro" id="IPR029062">
    <property type="entry name" value="Class_I_gatase-like"/>
</dbReference>
<evidence type="ECO:0000256" key="2">
    <source>
        <dbReference type="ARBA" id="ARBA00012918"/>
    </source>
</evidence>
<dbReference type="PROSITE" id="PS01236">
    <property type="entry name" value="PDXT_SNO_1"/>
    <property type="match status" value="1"/>
</dbReference>
<dbReference type="PANTHER" id="PTHR31559">
    <property type="entry name" value="PYRIDOXAL 5'-PHOSPHATE SYNTHASE SUBUNIT SNO"/>
    <property type="match status" value="1"/>
</dbReference>